<keyword evidence="2 4" id="KW-0560">Oxidoreductase</keyword>
<dbReference type="SUPFAM" id="SSF51735">
    <property type="entry name" value="NAD(P)-binding Rossmann-fold domains"/>
    <property type="match status" value="1"/>
</dbReference>
<dbReference type="EC" id="1.1.1.47" evidence="4"/>
<dbReference type="GO" id="GO:0047936">
    <property type="term" value="F:glucose 1-dehydrogenase [NAD(P)+] activity"/>
    <property type="evidence" value="ECO:0007669"/>
    <property type="project" value="UniProtKB-EC"/>
</dbReference>
<proteinExistence type="inferred from homology"/>
<dbReference type="InterPro" id="IPR020904">
    <property type="entry name" value="Sc_DH/Rdtase_CS"/>
</dbReference>
<evidence type="ECO:0000313" key="5">
    <source>
        <dbReference type="Proteomes" id="UP000287023"/>
    </source>
</evidence>
<evidence type="ECO:0000313" key="4">
    <source>
        <dbReference type="EMBL" id="RUR32674.1"/>
    </source>
</evidence>
<dbReference type="PANTHER" id="PTHR42760">
    <property type="entry name" value="SHORT-CHAIN DEHYDROGENASES/REDUCTASES FAMILY MEMBER"/>
    <property type="match status" value="1"/>
</dbReference>
<protein>
    <submittedName>
        <fullName evidence="4">Glucose 1-dehydrogenase</fullName>
        <ecNumber evidence="4">1.1.1.47</ecNumber>
    </submittedName>
</protein>
<dbReference type="EMBL" id="RZHF01000008">
    <property type="protein sequence ID" value="RUR32674.1"/>
    <property type="molecule type" value="Genomic_DNA"/>
</dbReference>
<dbReference type="OrthoDB" id="9803333at2"/>
<comment type="similarity">
    <text evidence="1">Belongs to the short-chain dehydrogenases/reductases (SDR) family.</text>
</comment>
<name>A0A3S0Y893_9GAMM</name>
<dbReference type="InterPro" id="IPR036291">
    <property type="entry name" value="NAD(P)-bd_dom_sf"/>
</dbReference>
<dbReference type="InterPro" id="IPR057326">
    <property type="entry name" value="KR_dom"/>
</dbReference>
<organism evidence="4 5">
    <name type="scientific">Vreelandella nanhaiensis</name>
    <dbReference type="NCBI Taxonomy" id="1258546"/>
    <lineage>
        <taxon>Bacteria</taxon>
        <taxon>Pseudomonadati</taxon>
        <taxon>Pseudomonadota</taxon>
        <taxon>Gammaproteobacteria</taxon>
        <taxon>Oceanospirillales</taxon>
        <taxon>Halomonadaceae</taxon>
        <taxon>Vreelandella</taxon>
    </lineage>
</organism>
<keyword evidence="5" id="KW-1185">Reference proteome</keyword>
<comment type="caution">
    <text evidence="4">The sequence shown here is derived from an EMBL/GenBank/DDBJ whole genome shotgun (WGS) entry which is preliminary data.</text>
</comment>
<sequence>MNLFELNGRVALVTGAAGGIGAAIAEGLVDAGAKCVLADLSKENCEATLSRLRGKNGDVRAVSLDVRDRSSCEAAVMEAVSAFGGLDILVNCAGTNTRMRPEEYPESLWEEIIDTNLKGTFLMCQAAFAPLRSSGKGKIINVGSILSLAANEVTGPYAASKGGVVQLSKSLACSWAEQNITVNTILPGWIDTPLSRQARIDIPGHAERVVDTTPLRRWGEPADLIGSAVFLSSHASDFITGISLVVDGGVTAHV</sequence>
<dbReference type="NCBIfam" id="NF005559">
    <property type="entry name" value="PRK07231.1"/>
    <property type="match status" value="1"/>
</dbReference>
<dbReference type="PANTHER" id="PTHR42760:SF115">
    <property type="entry name" value="3-OXOACYL-[ACYL-CARRIER-PROTEIN] REDUCTASE FABG"/>
    <property type="match status" value="1"/>
</dbReference>
<evidence type="ECO:0000256" key="2">
    <source>
        <dbReference type="ARBA" id="ARBA00023002"/>
    </source>
</evidence>
<dbReference type="Pfam" id="PF13561">
    <property type="entry name" value="adh_short_C2"/>
    <property type="match status" value="1"/>
</dbReference>
<dbReference type="SMART" id="SM00822">
    <property type="entry name" value="PKS_KR"/>
    <property type="match status" value="1"/>
</dbReference>
<reference evidence="4 5" key="1">
    <citation type="submission" date="2018-12" db="EMBL/GenBank/DDBJ databases">
        <title>three novel Halomonas strain isolated from plants.</title>
        <authorList>
            <person name="Sun C."/>
        </authorList>
    </citation>
    <scope>NUCLEOTIDE SEQUENCE [LARGE SCALE GENOMIC DNA]</scope>
    <source>
        <strain evidence="4 5">JCM 18142</strain>
    </source>
</reference>
<feature type="domain" description="Ketoreductase" evidence="3">
    <location>
        <begin position="9"/>
        <end position="178"/>
    </location>
</feature>
<gene>
    <name evidence="4" type="ORF">ELY38_07610</name>
</gene>
<dbReference type="PROSITE" id="PS00061">
    <property type="entry name" value="ADH_SHORT"/>
    <property type="match status" value="1"/>
</dbReference>
<dbReference type="Proteomes" id="UP000287023">
    <property type="component" value="Unassembled WGS sequence"/>
</dbReference>
<dbReference type="Gene3D" id="3.40.50.720">
    <property type="entry name" value="NAD(P)-binding Rossmann-like Domain"/>
    <property type="match status" value="1"/>
</dbReference>
<accession>A0A3S0Y893</accession>
<dbReference type="InterPro" id="IPR002347">
    <property type="entry name" value="SDR_fam"/>
</dbReference>
<dbReference type="PRINTS" id="PR00080">
    <property type="entry name" value="SDRFAMILY"/>
</dbReference>
<evidence type="ECO:0000256" key="1">
    <source>
        <dbReference type="ARBA" id="ARBA00006484"/>
    </source>
</evidence>
<evidence type="ECO:0000259" key="3">
    <source>
        <dbReference type="SMART" id="SM00822"/>
    </source>
</evidence>
<dbReference type="AlphaFoldDB" id="A0A3S0Y893"/>
<dbReference type="FunFam" id="3.40.50.720:FF:000084">
    <property type="entry name" value="Short-chain dehydrogenase reductase"/>
    <property type="match status" value="1"/>
</dbReference>
<dbReference type="PRINTS" id="PR00081">
    <property type="entry name" value="GDHRDH"/>
</dbReference>
<dbReference type="RefSeq" id="WP_127061048.1">
    <property type="nucleotide sequence ID" value="NZ_RZHF01000008.1"/>
</dbReference>